<sequence>MATKRATTQEPKIGVPATAVVSGAFLSGSMMSLSAFVIPVFLGTNSNDAGHTTRQWALLYQYGRQYMPVLCIATCGLYGSAILSKHKASRRYAMAIAATMAMVPFTWLVMAPTNETLFGLEEATGSGSMVEPGLVSGLAVRWAWLHVARSLFPLVGAIVGFTGLLQELAV</sequence>
<dbReference type="GO" id="GO:0004497">
    <property type="term" value="F:monooxygenase activity"/>
    <property type="evidence" value="ECO:0007669"/>
    <property type="project" value="UniProtKB-KW"/>
</dbReference>
<feature type="transmembrane region" description="Helical" evidence="8">
    <location>
        <begin position="92"/>
        <end position="110"/>
    </location>
</feature>
<evidence type="ECO:0000256" key="7">
    <source>
        <dbReference type="ARBA" id="ARBA00034313"/>
    </source>
</evidence>
<reference evidence="9" key="1">
    <citation type="journal article" date="2023" name="Mol. Phylogenet. Evol.">
        <title>Genome-scale phylogeny and comparative genomics of the fungal order Sordariales.</title>
        <authorList>
            <person name="Hensen N."/>
            <person name="Bonometti L."/>
            <person name="Westerberg I."/>
            <person name="Brannstrom I.O."/>
            <person name="Guillou S."/>
            <person name="Cros-Aarteil S."/>
            <person name="Calhoun S."/>
            <person name="Haridas S."/>
            <person name="Kuo A."/>
            <person name="Mondo S."/>
            <person name="Pangilinan J."/>
            <person name="Riley R."/>
            <person name="LaButti K."/>
            <person name="Andreopoulos B."/>
            <person name="Lipzen A."/>
            <person name="Chen C."/>
            <person name="Yan M."/>
            <person name="Daum C."/>
            <person name="Ng V."/>
            <person name="Clum A."/>
            <person name="Steindorff A."/>
            <person name="Ohm R.A."/>
            <person name="Martin F."/>
            <person name="Silar P."/>
            <person name="Natvig D.O."/>
            <person name="Lalanne C."/>
            <person name="Gautier V."/>
            <person name="Ament-Velasquez S.L."/>
            <person name="Kruys A."/>
            <person name="Hutchinson M.I."/>
            <person name="Powell A.J."/>
            <person name="Barry K."/>
            <person name="Miller A.N."/>
            <person name="Grigoriev I.V."/>
            <person name="Debuchy R."/>
            <person name="Gladieux P."/>
            <person name="Hiltunen Thoren M."/>
            <person name="Johannesson H."/>
        </authorList>
    </citation>
    <scope>NUCLEOTIDE SEQUENCE</scope>
    <source>
        <strain evidence="9">CBS 359.72</strain>
    </source>
</reference>
<evidence type="ECO:0008006" key="11">
    <source>
        <dbReference type="Google" id="ProtNLM"/>
    </source>
</evidence>
<accession>A0AAN7HFX5</accession>
<reference evidence="9" key="2">
    <citation type="submission" date="2023-05" db="EMBL/GenBank/DDBJ databases">
        <authorList>
            <consortium name="Lawrence Berkeley National Laboratory"/>
            <person name="Steindorff A."/>
            <person name="Hensen N."/>
            <person name="Bonometti L."/>
            <person name="Westerberg I."/>
            <person name="Brannstrom I.O."/>
            <person name="Guillou S."/>
            <person name="Cros-Aarteil S."/>
            <person name="Calhoun S."/>
            <person name="Haridas S."/>
            <person name="Kuo A."/>
            <person name="Mondo S."/>
            <person name="Pangilinan J."/>
            <person name="Riley R."/>
            <person name="Labutti K."/>
            <person name="Andreopoulos B."/>
            <person name="Lipzen A."/>
            <person name="Chen C."/>
            <person name="Yanf M."/>
            <person name="Daum C."/>
            <person name="Ng V."/>
            <person name="Clum A."/>
            <person name="Ohm R."/>
            <person name="Martin F."/>
            <person name="Silar P."/>
            <person name="Natvig D."/>
            <person name="Lalanne C."/>
            <person name="Gautier V."/>
            <person name="Ament-Velasquez S.L."/>
            <person name="Kruys A."/>
            <person name="Hutchinson M.I."/>
            <person name="Powell A.J."/>
            <person name="Barry K."/>
            <person name="Miller A.N."/>
            <person name="Grigoriev I.V."/>
            <person name="Debuchy R."/>
            <person name="Gladieux P."/>
            <person name="Thoren M.H."/>
            <person name="Johannesson H."/>
        </authorList>
    </citation>
    <scope>NUCLEOTIDE SEQUENCE</scope>
    <source>
        <strain evidence="9">CBS 359.72</strain>
    </source>
</reference>
<dbReference type="AlphaFoldDB" id="A0AAN7HFX5"/>
<evidence type="ECO:0000313" key="10">
    <source>
        <dbReference type="Proteomes" id="UP001303647"/>
    </source>
</evidence>
<evidence type="ECO:0000313" key="9">
    <source>
        <dbReference type="EMBL" id="KAK4248221.1"/>
    </source>
</evidence>
<dbReference type="Proteomes" id="UP001303647">
    <property type="component" value="Unassembled WGS sequence"/>
</dbReference>
<organism evidence="9 10">
    <name type="scientific">Corynascus novoguineensis</name>
    <dbReference type="NCBI Taxonomy" id="1126955"/>
    <lineage>
        <taxon>Eukaryota</taxon>
        <taxon>Fungi</taxon>
        <taxon>Dikarya</taxon>
        <taxon>Ascomycota</taxon>
        <taxon>Pezizomycotina</taxon>
        <taxon>Sordariomycetes</taxon>
        <taxon>Sordariomycetidae</taxon>
        <taxon>Sordariales</taxon>
        <taxon>Chaetomiaceae</taxon>
        <taxon>Corynascus</taxon>
    </lineage>
</organism>
<dbReference type="InterPro" id="IPR013901">
    <property type="entry name" value="Anthrone_oxy"/>
</dbReference>
<name>A0AAN7HFX5_9PEZI</name>
<dbReference type="PANTHER" id="PTHR35042:SF3">
    <property type="entry name" value="ANTHRONE OXYGENASE-RELATED"/>
    <property type="match status" value="1"/>
</dbReference>
<keyword evidence="2 8" id="KW-0812">Transmembrane</keyword>
<evidence type="ECO:0000256" key="1">
    <source>
        <dbReference type="ARBA" id="ARBA00004141"/>
    </source>
</evidence>
<proteinExistence type="inferred from homology"/>
<gene>
    <name evidence="9" type="ORF">C7999DRAFT_31274</name>
</gene>
<evidence type="ECO:0000256" key="3">
    <source>
        <dbReference type="ARBA" id="ARBA00022989"/>
    </source>
</evidence>
<keyword evidence="10" id="KW-1185">Reference proteome</keyword>
<keyword evidence="4" id="KW-0560">Oxidoreductase</keyword>
<dbReference type="PANTHER" id="PTHR35042">
    <property type="entry name" value="ANTHRONE OXYGENASE ENCC"/>
    <property type="match status" value="1"/>
</dbReference>
<evidence type="ECO:0000256" key="8">
    <source>
        <dbReference type="SAM" id="Phobius"/>
    </source>
</evidence>
<keyword evidence="6 8" id="KW-0472">Membrane</keyword>
<evidence type="ECO:0000256" key="6">
    <source>
        <dbReference type="ARBA" id="ARBA00023136"/>
    </source>
</evidence>
<feature type="transmembrane region" description="Helical" evidence="8">
    <location>
        <begin position="142"/>
        <end position="165"/>
    </location>
</feature>
<feature type="transmembrane region" description="Helical" evidence="8">
    <location>
        <begin position="62"/>
        <end position="80"/>
    </location>
</feature>
<dbReference type="Pfam" id="PF08592">
    <property type="entry name" value="Anthrone_oxy"/>
    <property type="match status" value="1"/>
</dbReference>
<evidence type="ECO:0000256" key="2">
    <source>
        <dbReference type="ARBA" id="ARBA00022692"/>
    </source>
</evidence>
<keyword evidence="5" id="KW-0503">Monooxygenase</keyword>
<feature type="transmembrane region" description="Helical" evidence="8">
    <location>
        <begin position="20"/>
        <end position="42"/>
    </location>
</feature>
<evidence type="ECO:0000256" key="4">
    <source>
        <dbReference type="ARBA" id="ARBA00023002"/>
    </source>
</evidence>
<evidence type="ECO:0000256" key="5">
    <source>
        <dbReference type="ARBA" id="ARBA00023033"/>
    </source>
</evidence>
<comment type="subcellular location">
    <subcellularLocation>
        <location evidence="1">Membrane</location>
        <topology evidence="1">Multi-pass membrane protein</topology>
    </subcellularLocation>
</comment>
<comment type="caution">
    <text evidence="9">The sequence shown here is derived from an EMBL/GenBank/DDBJ whole genome shotgun (WGS) entry which is preliminary data.</text>
</comment>
<comment type="similarity">
    <text evidence="7">Belongs to the anthrone oxygenase family.</text>
</comment>
<dbReference type="GO" id="GO:0016020">
    <property type="term" value="C:membrane"/>
    <property type="evidence" value="ECO:0007669"/>
    <property type="project" value="UniProtKB-SubCell"/>
</dbReference>
<keyword evidence="3 8" id="KW-1133">Transmembrane helix</keyword>
<protein>
    <recommendedName>
        <fullName evidence="11">DUF1772-domain-containing protein</fullName>
    </recommendedName>
</protein>
<dbReference type="EMBL" id="MU857640">
    <property type="protein sequence ID" value="KAK4248221.1"/>
    <property type="molecule type" value="Genomic_DNA"/>
</dbReference>